<evidence type="ECO:0000313" key="3">
    <source>
        <dbReference type="Proteomes" id="UP000887116"/>
    </source>
</evidence>
<dbReference type="AlphaFoldDB" id="A0A8X6JF36"/>
<evidence type="ECO:0000256" key="1">
    <source>
        <dbReference type="SAM" id="MobiDB-lite"/>
    </source>
</evidence>
<accession>A0A8X6JF36</accession>
<organism evidence="2 3">
    <name type="scientific">Trichonephila clavata</name>
    <name type="common">Joro spider</name>
    <name type="synonym">Nephila clavata</name>
    <dbReference type="NCBI Taxonomy" id="2740835"/>
    <lineage>
        <taxon>Eukaryota</taxon>
        <taxon>Metazoa</taxon>
        <taxon>Ecdysozoa</taxon>
        <taxon>Arthropoda</taxon>
        <taxon>Chelicerata</taxon>
        <taxon>Arachnida</taxon>
        <taxon>Araneae</taxon>
        <taxon>Araneomorphae</taxon>
        <taxon>Entelegynae</taxon>
        <taxon>Araneoidea</taxon>
        <taxon>Nephilidae</taxon>
        <taxon>Trichonephila</taxon>
    </lineage>
</organism>
<protein>
    <submittedName>
        <fullName evidence="2">Uncharacterized protein</fullName>
    </submittedName>
</protein>
<proteinExistence type="predicted"/>
<feature type="region of interest" description="Disordered" evidence="1">
    <location>
        <begin position="85"/>
        <end position="107"/>
    </location>
</feature>
<name>A0A8X6JF36_TRICU</name>
<comment type="caution">
    <text evidence="2">The sequence shown here is derived from an EMBL/GenBank/DDBJ whole genome shotgun (WGS) entry which is preliminary data.</text>
</comment>
<dbReference type="Proteomes" id="UP000887116">
    <property type="component" value="Unassembled WGS sequence"/>
</dbReference>
<evidence type="ECO:0000313" key="2">
    <source>
        <dbReference type="EMBL" id="GFR22898.1"/>
    </source>
</evidence>
<gene>
    <name evidence="2" type="ORF">TNCT_170231</name>
</gene>
<sequence length="107" mass="12164">MKLPDTDSLCENKRLCHLYFKAVWPLGCILNSQINKIIIPKEPCILQLKSRITNALKVLKHQQECCIENEDACLKVIHQQVTFKPKANSASTKEPMESKQTRATQSA</sequence>
<reference evidence="2" key="1">
    <citation type="submission" date="2020-07" db="EMBL/GenBank/DDBJ databases">
        <title>Multicomponent nature underlies the extraordinary mechanical properties of spider dragline silk.</title>
        <authorList>
            <person name="Kono N."/>
            <person name="Nakamura H."/>
            <person name="Mori M."/>
            <person name="Yoshida Y."/>
            <person name="Ohtoshi R."/>
            <person name="Malay A.D."/>
            <person name="Moran D.A.P."/>
            <person name="Tomita M."/>
            <person name="Numata K."/>
            <person name="Arakawa K."/>
        </authorList>
    </citation>
    <scope>NUCLEOTIDE SEQUENCE</scope>
</reference>
<keyword evidence="3" id="KW-1185">Reference proteome</keyword>
<dbReference type="EMBL" id="BMAO01008375">
    <property type="protein sequence ID" value="GFR22898.1"/>
    <property type="molecule type" value="Genomic_DNA"/>
</dbReference>